<keyword evidence="10" id="KW-1185">Reference proteome</keyword>
<keyword evidence="9" id="KW-0548">Nucleotidyltransferase</keyword>
<evidence type="ECO:0000313" key="9">
    <source>
        <dbReference type="EMBL" id="THV25838.1"/>
    </source>
</evidence>
<dbReference type="PANTHER" id="PTHR19136">
    <property type="entry name" value="MOLYBDENUM COFACTOR GUANYLYLTRANSFERASE"/>
    <property type="match status" value="1"/>
</dbReference>
<sequence length="187" mass="20886">MGEDKALVKLGEKTLIEHAASRLCPQVSEVWINRMHAAHMPSDYLVIPDTLEGRQGPLAGILAGLSFMKRRNHTATHLLSVPIDTPFMPADLATRLAGQLQTASDIVLAQSMGRQHPVIGLWPVSLWEDLAAWLRGADTRRVFDYLARHPHHFVDFEAYGDEQDPFFNINSPADLAWAQDRVEQQGS</sequence>
<dbReference type="AlphaFoldDB" id="A0A4S8P6F1"/>
<evidence type="ECO:0000313" key="10">
    <source>
        <dbReference type="Proteomes" id="UP000308828"/>
    </source>
</evidence>
<dbReference type="PANTHER" id="PTHR19136:SF81">
    <property type="entry name" value="MOLYBDENUM COFACTOR GUANYLYLTRANSFERASE"/>
    <property type="match status" value="1"/>
</dbReference>
<evidence type="ECO:0000256" key="6">
    <source>
        <dbReference type="ARBA" id="ARBA00023134"/>
    </source>
</evidence>
<feature type="domain" description="MobA-like NTP transferase" evidence="8">
    <location>
        <begin position="1"/>
        <end position="145"/>
    </location>
</feature>
<dbReference type="NCBIfam" id="TIGR02665">
    <property type="entry name" value="molyb_mobA"/>
    <property type="match status" value="1"/>
</dbReference>
<dbReference type="GO" id="GO:0061603">
    <property type="term" value="F:molybdenum cofactor guanylyltransferase activity"/>
    <property type="evidence" value="ECO:0007669"/>
    <property type="project" value="UniProtKB-EC"/>
</dbReference>
<dbReference type="CDD" id="cd02503">
    <property type="entry name" value="MobA"/>
    <property type="match status" value="1"/>
</dbReference>
<evidence type="ECO:0000256" key="3">
    <source>
        <dbReference type="ARBA" id="ARBA00022723"/>
    </source>
</evidence>
<dbReference type="OrthoDB" id="9788394at2"/>
<dbReference type="InterPro" id="IPR029044">
    <property type="entry name" value="Nucleotide-diphossugar_trans"/>
</dbReference>
<evidence type="ECO:0000256" key="5">
    <source>
        <dbReference type="ARBA" id="ARBA00022842"/>
    </source>
</evidence>
<dbReference type="InterPro" id="IPR013482">
    <property type="entry name" value="Molybde_CF_guanTrfase"/>
</dbReference>
<dbReference type="Proteomes" id="UP000308828">
    <property type="component" value="Unassembled WGS sequence"/>
</dbReference>
<dbReference type="GO" id="GO:0005525">
    <property type="term" value="F:GTP binding"/>
    <property type="evidence" value="ECO:0007669"/>
    <property type="project" value="UniProtKB-KW"/>
</dbReference>
<dbReference type="Gene3D" id="3.90.550.10">
    <property type="entry name" value="Spore Coat Polysaccharide Biosynthesis Protein SpsA, Chain A"/>
    <property type="match status" value="1"/>
</dbReference>
<evidence type="ECO:0000256" key="4">
    <source>
        <dbReference type="ARBA" id="ARBA00022741"/>
    </source>
</evidence>
<keyword evidence="4" id="KW-0547">Nucleotide-binding</keyword>
<dbReference type="GO" id="GO:0046872">
    <property type="term" value="F:metal ion binding"/>
    <property type="evidence" value="ECO:0007669"/>
    <property type="project" value="UniProtKB-KW"/>
</dbReference>
<protein>
    <submittedName>
        <fullName evidence="9">Molybdenum cofactor guanylyltransferase</fullName>
        <ecNumber evidence="9">2.7.7.77</ecNumber>
    </submittedName>
</protein>
<gene>
    <name evidence="9" type="primary">mobA</name>
    <name evidence="9" type="ORF">FAA97_01615</name>
</gene>
<name>A0A4S8P6F1_9HYPH</name>
<accession>A0A4S8P6F1</accession>
<dbReference type="Pfam" id="PF12804">
    <property type="entry name" value="NTP_transf_3"/>
    <property type="match status" value="1"/>
</dbReference>
<keyword evidence="6" id="KW-0342">GTP-binding</keyword>
<reference evidence="9 10" key="1">
    <citation type="submission" date="2019-04" db="EMBL/GenBank/DDBJ databases">
        <title>Genome sequence of strain shin9-1.</title>
        <authorList>
            <person name="Gao J."/>
            <person name="Sun J."/>
        </authorList>
    </citation>
    <scope>NUCLEOTIDE SEQUENCE [LARGE SCALE GENOMIC DNA]</scope>
    <source>
        <strain evidence="10">shin9-1</strain>
    </source>
</reference>
<dbReference type="EMBL" id="STGV01000001">
    <property type="protein sequence ID" value="THV25838.1"/>
    <property type="molecule type" value="Genomic_DNA"/>
</dbReference>
<evidence type="ECO:0000256" key="2">
    <source>
        <dbReference type="ARBA" id="ARBA00022679"/>
    </source>
</evidence>
<keyword evidence="1" id="KW-0963">Cytoplasm</keyword>
<organism evidence="9 10">
    <name type="scientific">Peteryoungia ipomoeae</name>
    <dbReference type="NCBI Taxonomy" id="1210932"/>
    <lineage>
        <taxon>Bacteria</taxon>
        <taxon>Pseudomonadati</taxon>
        <taxon>Pseudomonadota</taxon>
        <taxon>Alphaproteobacteria</taxon>
        <taxon>Hyphomicrobiales</taxon>
        <taxon>Rhizobiaceae</taxon>
        <taxon>Peteryoungia</taxon>
    </lineage>
</organism>
<evidence type="ECO:0000256" key="7">
    <source>
        <dbReference type="ARBA" id="ARBA00023150"/>
    </source>
</evidence>
<dbReference type="GO" id="GO:1902758">
    <property type="term" value="P:bis(molybdopterin guanine dinucleotide)molybdenum biosynthetic process"/>
    <property type="evidence" value="ECO:0007669"/>
    <property type="project" value="TreeGrafter"/>
</dbReference>
<dbReference type="InterPro" id="IPR025877">
    <property type="entry name" value="MobA-like_NTP_Trfase"/>
</dbReference>
<keyword evidence="3" id="KW-0479">Metal-binding</keyword>
<keyword evidence="5" id="KW-0460">Magnesium</keyword>
<dbReference type="EC" id="2.7.7.77" evidence="9"/>
<keyword evidence="7" id="KW-0501">Molybdenum cofactor biosynthesis</keyword>
<evidence type="ECO:0000256" key="1">
    <source>
        <dbReference type="ARBA" id="ARBA00022490"/>
    </source>
</evidence>
<dbReference type="SUPFAM" id="SSF53448">
    <property type="entry name" value="Nucleotide-diphospho-sugar transferases"/>
    <property type="match status" value="1"/>
</dbReference>
<proteinExistence type="predicted"/>
<keyword evidence="2 9" id="KW-0808">Transferase</keyword>
<evidence type="ECO:0000259" key="8">
    <source>
        <dbReference type="Pfam" id="PF12804"/>
    </source>
</evidence>
<comment type="caution">
    <text evidence="9">The sequence shown here is derived from an EMBL/GenBank/DDBJ whole genome shotgun (WGS) entry which is preliminary data.</text>
</comment>